<dbReference type="PANTHER" id="PTHR21301">
    <property type="entry name" value="REVERSE TRANSCRIPTASE"/>
    <property type="match status" value="1"/>
</dbReference>
<feature type="domain" description="GIY-YIG" evidence="1">
    <location>
        <begin position="300"/>
        <end position="388"/>
    </location>
</feature>
<evidence type="ECO:0000259" key="1">
    <source>
        <dbReference type="PROSITE" id="PS50164"/>
    </source>
</evidence>
<gene>
    <name evidence="2" type="ORF">SNE40_016201</name>
</gene>
<keyword evidence="3" id="KW-1185">Reference proteome</keyword>
<comment type="caution">
    <text evidence="2">The sequence shown here is derived from an EMBL/GenBank/DDBJ whole genome shotgun (WGS) entry which is preliminary data.</text>
</comment>
<protein>
    <recommendedName>
        <fullName evidence="1">GIY-YIG domain-containing protein</fullName>
    </recommendedName>
</protein>
<dbReference type="InterPro" id="IPR000305">
    <property type="entry name" value="GIY-YIG_endonuc"/>
</dbReference>
<dbReference type="AlphaFoldDB" id="A0AAN8P7U9"/>
<dbReference type="Pfam" id="PF01541">
    <property type="entry name" value="GIY-YIG"/>
    <property type="match status" value="1"/>
</dbReference>
<dbReference type="EMBL" id="JAZGQO010000011">
    <property type="protein sequence ID" value="KAK6172572.1"/>
    <property type="molecule type" value="Genomic_DNA"/>
</dbReference>
<accession>A0AAN8P7U9</accession>
<dbReference type="CDD" id="cd10442">
    <property type="entry name" value="GIY-YIG_PLEs"/>
    <property type="match status" value="1"/>
</dbReference>
<dbReference type="InterPro" id="IPR035901">
    <property type="entry name" value="GIY-YIG_endonuc_sf"/>
</dbReference>
<dbReference type="PANTHER" id="PTHR21301:SF10">
    <property type="entry name" value="REVERSE TRANSCRIPTASE DOMAIN-CONTAINING PROTEIN"/>
    <property type="match status" value="1"/>
</dbReference>
<dbReference type="InterPro" id="IPR058912">
    <property type="entry name" value="HTH_animal"/>
</dbReference>
<evidence type="ECO:0000313" key="3">
    <source>
        <dbReference type="Proteomes" id="UP001347796"/>
    </source>
</evidence>
<proteinExistence type="predicted"/>
<dbReference type="Gene3D" id="3.40.1440.10">
    <property type="entry name" value="GIY-YIG endonuclease"/>
    <property type="match status" value="1"/>
</dbReference>
<sequence length="392" mass="45259">MAVAAAVSSSSFDFMLVGFVDELDKIETDYLKTASIKPTVWWRYIDDIFFIWPSTPDELFSLMDGLNQHTPGIKLTLEHSLNSINFLDVTIYRDSYHKIQTKLYTKPTDSFFYLHYTSCHPTHTINNLPFNQALRIKRISSTPEELKKSLTVLKLKLNRRGYPSNVIHQGILKVLNEPLSISTNLTTTNPQTNIVTNTTKYYPKVNLRSIITTNQKRLENHGDTESLHNCQIRICYKRNLNLRDLLVKSDIPNKDNTKPHGCYRCKRNCICCNFFLESTEVISRYNGKIYRINNHLDCNTKFIIYLITCKNCRIQYVGQSGNSLRVRLYGHNNDIKKFNDTPVAKHFNTTGHQFQVQIVTKTSRNTNVRLRHEESILDLLATQAPGGSNEQN</sequence>
<reference evidence="2 3" key="1">
    <citation type="submission" date="2024-01" db="EMBL/GenBank/DDBJ databases">
        <title>The genome of the rayed Mediterranean limpet Patella caerulea (Linnaeus, 1758).</title>
        <authorList>
            <person name="Anh-Thu Weber A."/>
            <person name="Halstead-Nussloch G."/>
        </authorList>
    </citation>
    <scope>NUCLEOTIDE SEQUENCE [LARGE SCALE GENOMIC DNA]</scope>
    <source>
        <strain evidence="2">AATW-2023a</strain>
        <tissue evidence="2">Whole specimen</tissue>
    </source>
</reference>
<dbReference type="Proteomes" id="UP001347796">
    <property type="component" value="Unassembled WGS sequence"/>
</dbReference>
<dbReference type="Pfam" id="PF26215">
    <property type="entry name" value="HTH_animal"/>
    <property type="match status" value="1"/>
</dbReference>
<organism evidence="2 3">
    <name type="scientific">Patella caerulea</name>
    <name type="common">Rayed Mediterranean limpet</name>
    <dbReference type="NCBI Taxonomy" id="87958"/>
    <lineage>
        <taxon>Eukaryota</taxon>
        <taxon>Metazoa</taxon>
        <taxon>Spiralia</taxon>
        <taxon>Lophotrochozoa</taxon>
        <taxon>Mollusca</taxon>
        <taxon>Gastropoda</taxon>
        <taxon>Patellogastropoda</taxon>
        <taxon>Patelloidea</taxon>
        <taxon>Patellidae</taxon>
        <taxon>Patella</taxon>
    </lineage>
</organism>
<evidence type="ECO:0000313" key="2">
    <source>
        <dbReference type="EMBL" id="KAK6172572.1"/>
    </source>
</evidence>
<dbReference type="PROSITE" id="PS50164">
    <property type="entry name" value="GIY_YIG"/>
    <property type="match status" value="1"/>
</dbReference>
<dbReference type="SUPFAM" id="SSF82771">
    <property type="entry name" value="GIY-YIG endonuclease"/>
    <property type="match status" value="1"/>
</dbReference>
<name>A0AAN8P7U9_PATCE</name>